<dbReference type="AlphaFoldDB" id="X1GCE8"/>
<dbReference type="SUPFAM" id="SSF53850">
    <property type="entry name" value="Periplasmic binding protein-like II"/>
    <property type="match status" value="1"/>
</dbReference>
<name>X1GCE8_9ZZZZ</name>
<organism evidence="1">
    <name type="scientific">marine sediment metagenome</name>
    <dbReference type="NCBI Taxonomy" id="412755"/>
    <lineage>
        <taxon>unclassified sequences</taxon>
        <taxon>metagenomes</taxon>
        <taxon>ecological metagenomes</taxon>
    </lineage>
</organism>
<feature type="non-terminal residue" evidence="1">
    <location>
        <position position="108"/>
    </location>
</feature>
<sequence>MKARNRLISRISLLAMSLVLVVGLSAGSVLSAEKPYTGVTIRISADATPPTYAKQNLVGEFEKETGIKVVFDVLPYPSMLEKQMAELVAHTGYYDIISHSSHLLGRFV</sequence>
<reference evidence="1" key="1">
    <citation type="journal article" date="2014" name="Front. Microbiol.">
        <title>High frequency of phylogenetically diverse reductive dehalogenase-homologous genes in deep subseafloor sedimentary metagenomes.</title>
        <authorList>
            <person name="Kawai M."/>
            <person name="Futagami T."/>
            <person name="Toyoda A."/>
            <person name="Takaki Y."/>
            <person name="Nishi S."/>
            <person name="Hori S."/>
            <person name="Arai W."/>
            <person name="Tsubouchi T."/>
            <person name="Morono Y."/>
            <person name="Uchiyama I."/>
            <person name="Ito T."/>
            <person name="Fujiyama A."/>
            <person name="Inagaki F."/>
            <person name="Takami H."/>
        </authorList>
    </citation>
    <scope>NUCLEOTIDE SEQUENCE</scope>
    <source>
        <strain evidence="1">Expedition CK06-06</strain>
    </source>
</reference>
<gene>
    <name evidence="1" type="ORF">S03H2_32300</name>
</gene>
<protein>
    <submittedName>
        <fullName evidence="1">Uncharacterized protein</fullName>
    </submittedName>
</protein>
<accession>X1GCE8</accession>
<dbReference type="Gene3D" id="3.40.190.10">
    <property type="entry name" value="Periplasmic binding protein-like II"/>
    <property type="match status" value="1"/>
</dbReference>
<comment type="caution">
    <text evidence="1">The sequence shown here is derived from an EMBL/GenBank/DDBJ whole genome shotgun (WGS) entry which is preliminary data.</text>
</comment>
<proteinExistence type="predicted"/>
<dbReference type="EMBL" id="BARU01019625">
    <property type="protein sequence ID" value="GAH54902.1"/>
    <property type="molecule type" value="Genomic_DNA"/>
</dbReference>
<evidence type="ECO:0000313" key="1">
    <source>
        <dbReference type="EMBL" id="GAH54902.1"/>
    </source>
</evidence>